<dbReference type="EMBL" id="LR593887">
    <property type="protein sequence ID" value="VTS06250.1"/>
    <property type="molecule type" value="Genomic_DNA"/>
</dbReference>
<sequence length="191" mass="21054">MTTFHDIAAAAGTGDPRANDEFFRAVYDDLRRLADRFLDGERVHHTLQPTALVHEAYLRLFCGGTREPISADREVFFRTAARAMRQILVDSARRKRSAKRGGGAAQIMVDPAELTAPQASEDLLALHEALERLAESAPVAAEVVSLRYFGGLTVDEAAAILGVSPRTAANHWAYARAWLLVELDEKQSEPR</sequence>
<feature type="domain" description="RNA polymerase sigma-70 ECF-like HTH" evidence="4">
    <location>
        <begin position="6"/>
        <end position="184"/>
    </location>
</feature>
<proteinExistence type="predicted"/>
<dbReference type="Gene3D" id="1.10.10.10">
    <property type="entry name" value="Winged helix-like DNA-binding domain superfamily/Winged helix DNA-binding domain"/>
    <property type="match status" value="1"/>
</dbReference>
<dbReference type="GO" id="GO:0016987">
    <property type="term" value="F:sigma factor activity"/>
    <property type="evidence" value="ECO:0007669"/>
    <property type="project" value="UniProtKB-KW"/>
</dbReference>
<keyword evidence="3" id="KW-0804">Transcription</keyword>
<dbReference type="InterPro" id="IPR036388">
    <property type="entry name" value="WH-like_DNA-bd_sf"/>
</dbReference>
<keyword evidence="1" id="KW-0805">Transcription regulation</keyword>
<dbReference type="PANTHER" id="PTHR43133">
    <property type="entry name" value="RNA POLYMERASE ECF-TYPE SIGMA FACTO"/>
    <property type="match status" value="1"/>
</dbReference>
<dbReference type="Proteomes" id="UP000464378">
    <property type="component" value="Chromosome"/>
</dbReference>
<evidence type="ECO:0000313" key="5">
    <source>
        <dbReference type="EMBL" id="VIP04444.1"/>
    </source>
</evidence>
<dbReference type="InterPro" id="IPR011517">
    <property type="entry name" value="RNA_pol_sigma70_ECF-like"/>
</dbReference>
<dbReference type="AlphaFoldDB" id="A0A6C2YSU1"/>
<reference evidence="5" key="1">
    <citation type="submission" date="2019-04" db="EMBL/GenBank/DDBJ databases">
        <authorList>
            <consortium name="Science for Life Laboratories"/>
        </authorList>
    </citation>
    <scope>NUCLEOTIDE SEQUENCE</scope>
    <source>
        <strain evidence="5">MBLW1</strain>
    </source>
</reference>
<dbReference type="InterPro" id="IPR014284">
    <property type="entry name" value="RNA_pol_sigma-70_dom"/>
</dbReference>
<dbReference type="RefSeq" id="WP_162659529.1">
    <property type="nucleotide sequence ID" value="NZ_LR593887.1"/>
</dbReference>
<gene>
    <name evidence="5" type="ORF">GMBLW1_47490</name>
</gene>
<dbReference type="PANTHER" id="PTHR43133:SF39">
    <property type="entry name" value="SIMILAR TO RNA POLYMERASE SIGMA-E FACTOR"/>
    <property type="match status" value="1"/>
</dbReference>
<dbReference type="InterPro" id="IPR013324">
    <property type="entry name" value="RNA_pol_sigma_r3/r4-like"/>
</dbReference>
<dbReference type="InParanoid" id="A0A6C2YSU1"/>
<dbReference type="Pfam" id="PF07638">
    <property type="entry name" value="Sigma70_ECF"/>
    <property type="match status" value="1"/>
</dbReference>
<evidence type="ECO:0000256" key="1">
    <source>
        <dbReference type="ARBA" id="ARBA00023015"/>
    </source>
</evidence>
<dbReference type="InterPro" id="IPR053812">
    <property type="entry name" value="HTH_Sigma70_ECF-like"/>
</dbReference>
<keyword evidence="6" id="KW-1185">Reference proteome</keyword>
<protein>
    <recommendedName>
        <fullName evidence="4">RNA polymerase sigma-70 ECF-like HTH domain-containing protein</fullName>
    </recommendedName>
</protein>
<accession>A0A6C2YSU1</accession>
<dbReference type="InterPro" id="IPR039425">
    <property type="entry name" value="RNA_pol_sigma-70-like"/>
</dbReference>
<evidence type="ECO:0000256" key="2">
    <source>
        <dbReference type="ARBA" id="ARBA00023082"/>
    </source>
</evidence>
<keyword evidence="2" id="KW-0731">Sigma factor</keyword>
<evidence type="ECO:0000256" key="3">
    <source>
        <dbReference type="ARBA" id="ARBA00023163"/>
    </source>
</evidence>
<dbReference type="NCBIfam" id="TIGR02937">
    <property type="entry name" value="sigma70-ECF"/>
    <property type="match status" value="1"/>
</dbReference>
<dbReference type="NCBIfam" id="TIGR02999">
    <property type="entry name" value="Sig-70_X6"/>
    <property type="match status" value="1"/>
</dbReference>
<dbReference type="SUPFAM" id="SSF88659">
    <property type="entry name" value="Sigma3 and sigma4 domains of RNA polymerase sigma factors"/>
    <property type="match status" value="1"/>
</dbReference>
<evidence type="ECO:0000313" key="6">
    <source>
        <dbReference type="Proteomes" id="UP000464378"/>
    </source>
</evidence>
<dbReference type="EMBL" id="LR586016">
    <property type="protein sequence ID" value="VIP04444.1"/>
    <property type="molecule type" value="Genomic_DNA"/>
</dbReference>
<organism evidence="5">
    <name type="scientific">Tuwongella immobilis</name>
    <dbReference type="NCBI Taxonomy" id="692036"/>
    <lineage>
        <taxon>Bacteria</taxon>
        <taxon>Pseudomonadati</taxon>
        <taxon>Planctomycetota</taxon>
        <taxon>Planctomycetia</taxon>
        <taxon>Gemmatales</taxon>
        <taxon>Gemmataceae</taxon>
        <taxon>Tuwongella</taxon>
    </lineage>
</organism>
<dbReference type="KEGG" id="tim:GMBLW1_47490"/>
<name>A0A6C2YSU1_9BACT</name>
<dbReference type="GO" id="GO:0006352">
    <property type="term" value="P:DNA-templated transcription initiation"/>
    <property type="evidence" value="ECO:0007669"/>
    <property type="project" value="InterPro"/>
</dbReference>
<evidence type="ECO:0000259" key="4">
    <source>
        <dbReference type="Pfam" id="PF07638"/>
    </source>
</evidence>